<keyword evidence="4" id="KW-1185">Reference proteome</keyword>
<dbReference type="InterPro" id="IPR012675">
    <property type="entry name" value="Beta-grasp_dom_sf"/>
</dbReference>
<organism evidence="3 4">
    <name type="scientific">Caulobacter henricii</name>
    <dbReference type="NCBI Taxonomy" id="69395"/>
    <lineage>
        <taxon>Bacteria</taxon>
        <taxon>Pseudomonadati</taxon>
        <taxon>Pseudomonadota</taxon>
        <taxon>Alphaproteobacteria</taxon>
        <taxon>Caulobacterales</taxon>
        <taxon>Caulobacteraceae</taxon>
        <taxon>Caulobacter</taxon>
    </lineage>
</organism>
<dbReference type="InterPro" id="IPR006058">
    <property type="entry name" value="2Fe2S_fd_BS"/>
</dbReference>
<accession>A0A0P0NZ40</accession>
<dbReference type="Pfam" id="PF00111">
    <property type="entry name" value="Fer2"/>
    <property type="match status" value="1"/>
</dbReference>
<dbReference type="STRING" id="69395.AQ619_07075"/>
<dbReference type="Pfam" id="PF00175">
    <property type="entry name" value="NAD_binding_1"/>
    <property type="match status" value="1"/>
</dbReference>
<dbReference type="EMBL" id="CP013002">
    <property type="protein sequence ID" value="ALL13131.1"/>
    <property type="molecule type" value="Genomic_DNA"/>
</dbReference>
<dbReference type="PANTHER" id="PTHR42815">
    <property type="entry name" value="FAD-BINDING, PUTATIVE (AFU_ORTHOLOGUE AFUA_6G07600)-RELATED"/>
    <property type="match status" value="1"/>
</dbReference>
<dbReference type="PROSITE" id="PS00197">
    <property type="entry name" value="2FE2S_FER_1"/>
    <property type="match status" value="1"/>
</dbReference>
<dbReference type="PROSITE" id="PS51384">
    <property type="entry name" value="FAD_FR"/>
    <property type="match status" value="1"/>
</dbReference>
<dbReference type="InterPro" id="IPR012349">
    <property type="entry name" value="Split_barrel_FMN-bd"/>
</dbReference>
<dbReference type="Gene3D" id="2.30.110.10">
    <property type="entry name" value="Electron Transport, Fmn-binding Protein, Chain A"/>
    <property type="match status" value="1"/>
</dbReference>
<evidence type="ECO:0008006" key="5">
    <source>
        <dbReference type="Google" id="ProtNLM"/>
    </source>
</evidence>
<evidence type="ECO:0000313" key="3">
    <source>
        <dbReference type="EMBL" id="ALL13131.1"/>
    </source>
</evidence>
<evidence type="ECO:0000313" key="4">
    <source>
        <dbReference type="Proteomes" id="UP000056905"/>
    </source>
</evidence>
<dbReference type="InterPro" id="IPR017927">
    <property type="entry name" value="FAD-bd_FR_type"/>
</dbReference>
<feature type="domain" description="2Fe-2S ferredoxin-type" evidence="1">
    <location>
        <begin position="565"/>
        <end position="654"/>
    </location>
</feature>
<dbReference type="GO" id="GO:0016491">
    <property type="term" value="F:oxidoreductase activity"/>
    <property type="evidence" value="ECO:0007669"/>
    <property type="project" value="InterPro"/>
</dbReference>
<feature type="domain" description="FAD-binding FR-type" evidence="2">
    <location>
        <begin position="292"/>
        <end position="392"/>
    </location>
</feature>
<dbReference type="SUPFAM" id="SSF54292">
    <property type="entry name" value="2Fe-2S ferredoxin-like"/>
    <property type="match status" value="1"/>
</dbReference>
<dbReference type="InterPro" id="IPR001433">
    <property type="entry name" value="OxRdtase_FAD/NAD-bd"/>
</dbReference>
<evidence type="ECO:0000259" key="1">
    <source>
        <dbReference type="PROSITE" id="PS51085"/>
    </source>
</evidence>
<dbReference type="InterPro" id="IPR036010">
    <property type="entry name" value="2Fe-2S_ferredoxin-like_sf"/>
</dbReference>
<dbReference type="CDD" id="cd00207">
    <property type="entry name" value="fer2"/>
    <property type="match status" value="1"/>
</dbReference>
<dbReference type="SUPFAM" id="SSF63380">
    <property type="entry name" value="Riboflavin synthase domain-like"/>
    <property type="match status" value="1"/>
</dbReference>
<protein>
    <recommendedName>
        <fullName evidence="5">FAD-binding oxidoreductase</fullName>
    </recommendedName>
</protein>
<dbReference type="Gene3D" id="2.40.30.10">
    <property type="entry name" value="Translation factors"/>
    <property type="match status" value="1"/>
</dbReference>
<gene>
    <name evidence="3" type="ORF">AQ619_07075</name>
</gene>
<dbReference type="Gene3D" id="3.10.20.30">
    <property type="match status" value="1"/>
</dbReference>
<proteinExistence type="predicted"/>
<dbReference type="InterPro" id="IPR008333">
    <property type="entry name" value="Cbr1-like_FAD-bd_dom"/>
</dbReference>
<dbReference type="Pfam" id="PF00970">
    <property type="entry name" value="FAD_binding_6"/>
    <property type="match status" value="1"/>
</dbReference>
<sequence length="654" mass="70390">MPDQHRTFFEQLPIVVLGSRDVSGQPWATLLDGTPGFIKSPSPVELTIAATFSHGDPAAEGVATGQPVGLLGIELHTRRRNRMNGRISARGPEGFSIAVDQSFGNCPQYIQGRNFEHVDQALISQRAAPERTAGLSREAASLVASADTFFIASAHTDKAAQDPVHGVDVSHRGGKPGFVRVQGDVLTIPDFLGNFLFNTLGNILVEPRVGLVFPDFSNGDLWHLSATAKIIWEGPEVDGFAGAERLLQFTVVETVKVAASLSIRAVGEVEPSPYLDKTGSWEAVDASGWGKKEFRPFRVAWAEPETETVRSVVLKPLDGGSVPVHRAGQHIFVRLNVNGSQDLRPYTVSDAANGSSYRISVKRQGRFSEAVHQLKIGDVVELLPPRGDFVFDEAAPRPAVLLSAGIGVTPMIAMINRILVNNGRSRSQQRLWFFHGARNSLDHAFRHHMIDKSSRHSNLTIVTAYNEPLPGDVLGRDYDVNGWVNLDLLKAKLPFDDYEFYLCGPPPFMDALSKGLLGMGVRPERIHSEAFGPAAIKPAAVGASLGSKATPPSSGAAAKADGHAAEVEFQASGKRATWRSGEGTLLELAEREGLKPIHSCRSGTCGVCAVKLIQGSVDYVNNPTAPCEDDEVLICSAVPSRSDDDASVSIVLDV</sequence>
<dbReference type="InterPro" id="IPR039261">
    <property type="entry name" value="FNR_nucleotide-bd"/>
</dbReference>
<name>A0A0P0NZ40_9CAUL</name>
<evidence type="ECO:0000259" key="2">
    <source>
        <dbReference type="PROSITE" id="PS51384"/>
    </source>
</evidence>
<dbReference type="OrthoDB" id="9786134at2"/>
<dbReference type="KEGG" id="chq:AQ619_07075"/>
<dbReference type="PANTHER" id="PTHR42815:SF2">
    <property type="entry name" value="FAD-BINDING, PUTATIVE (AFU_ORTHOLOGUE AFUA_6G07600)-RELATED"/>
    <property type="match status" value="1"/>
</dbReference>
<dbReference type="CDD" id="cd06184">
    <property type="entry name" value="flavohem_like_fad_nad_binding"/>
    <property type="match status" value="1"/>
</dbReference>
<dbReference type="AlphaFoldDB" id="A0A0P0NZ40"/>
<dbReference type="PROSITE" id="PS51085">
    <property type="entry name" value="2FE2S_FER_2"/>
    <property type="match status" value="1"/>
</dbReference>
<dbReference type="GO" id="GO:0051537">
    <property type="term" value="F:2 iron, 2 sulfur cluster binding"/>
    <property type="evidence" value="ECO:0007669"/>
    <property type="project" value="InterPro"/>
</dbReference>
<dbReference type="InterPro" id="IPR001041">
    <property type="entry name" value="2Fe-2S_ferredoxin-type"/>
</dbReference>
<dbReference type="SUPFAM" id="SSF52343">
    <property type="entry name" value="Ferredoxin reductase-like, C-terminal NADP-linked domain"/>
    <property type="match status" value="1"/>
</dbReference>
<dbReference type="InterPro" id="IPR017938">
    <property type="entry name" value="Riboflavin_synthase-like_b-brl"/>
</dbReference>
<dbReference type="Proteomes" id="UP000056905">
    <property type="component" value="Chromosome"/>
</dbReference>
<reference evidence="3 4" key="1">
    <citation type="submission" date="2015-10" db="EMBL/GenBank/DDBJ databases">
        <title>Conservation of the essential genome among Caulobacter and Brevundimonas species.</title>
        <authorList>
            <person name="Scott D."/>
            <person name="Ely B."/>
        </authorList>
    </citation>
    <scope>NUCLEOTIDE SEQUENCE [LARGE SCALE GENOMIC DNA]</scope>
    <source>
        <strain evidence="3 4">CB4</strain>
    </source>
</reference>
<dbReference type="PRINTS" id="PR00406">
    <property type="entry name" value="CYTB5RDTASE"/>
</dbReference>
<dbReference type="Gene3D" id="3.40.50.80">
    <property type="entry name" value="Nucleotide-binding domain of ferredoxin-NADP reductase (FNR) module"/>
    <property type="match status" value="1"/>
</dbReference>